<dbReference type="PANTHER" id="PTHR43373:SF1">
    <property type="entry name" value="NA(+)_H(+) ANTIPORTER SUBUNIT A"/>
    <property type="match status" value="1"/>
</dbReference>
<evidence type="ECO:0000313" key="9">
    <source>
        <dbReference type="Proteomes" id="UP001301797"/>
    </source>
</evidence>
<feature type="transmembrane region" description="Helical" evidence="5">
    <location>
        <begin position="320"/>
        <end position="342"/>
    </location>
</feature>
<feature type="transmembrane region" description="Helical" evidence="5">
    <location>
        <begin position="63"/>
        <end position="82"/>
    </location>
</feature>
<feature type="transmembrane region" description="Helical" evidence="5">
    <location>
        <begin position="502"/>
        <end position="525"/>
    </location>
</feature>
<protein>
    <submittedName>
        <fullName evidence="8">NADH-quinone oxidoreductase subunit L</fullName>
    </submittedName>
</protein>
<feature type="transmembrane region" description="Helical" evidence="5">
    <location>
        <begin position="349"/>
        <end position="368"/>
    </location>
</feature>
<dbReference type="Proteomes" id="UP001301797">
    <property type="component" value="Chromosome"/>
</dbReference>
<feature type="transmembrane region" description="Helical" evidence="5">
    <location>
        <begin position="281"/>
        <end position="300"/>
    </location>
</feature>
<dbReference type="GeneID" id="85229184"/>
<keyword evidence="2 5" id="KW-0812">Transmembrane</keyword>
<gene>
    <name evidence="8" type="ORF">F1737_03405</name>
</gene>
<organism evidence="8 9">
    <name type="scientific">Methanochimaera problematica</name>
    <dbReference type="NCBI Taxonomy" id="2609417"/>
    <lineage>
        <taxon>Archaea</taxon>
        <taxon>Methanobacteriati</taxon>
        <taxon>Methanobacteriota</taxon>
        <taxon>Stenosarchaea group</taxon>
        <taxon>Methanomicrobia</taxon>
        <taxon>Methanomicrobiales</taxon>
        <taxon>Methanomicrobiaceae</taxon>
        <taxon>Methanochimaera</taxon>
    </lineage>
</organism>
<feature type="transmembrane region" description="Helical" evidence="5">
    <location>
        <begin position="419"/>
        <end position="443"/>
    </location>
</feature>
<accession>A0AA97I3E5</accession>
<keyword evidence="4 5" id="KW-0472">Membrane</keyword>
<feature type="transmembrane region" description="Helical" evidence="5">
    <location>
        <begin position="619"/>
        <end position="642"/>
    </location>
</feature>
<evidence type="ECO:0000256" key="4">
    <source>
        <dbReference type="ARBA" id="ARBA00023136"/>
    </source>
</evidence>
<dbReference type="InterPro" id="IPR050616">
    <property type="entry name" value="CPA3_Na-H_Antiporter_A"/>
</dbReference>
<feature type="transmembrane region" description="Helical" evidence="5">
    <location>
        <begin position="6"/>
        <end position="26"/>
    </location>
</feature>
<feature type="transmembrane region" description="Helical" evidence="5">
    <location>
        <begin position="89"/>
        <end position="105"/>
    </location>
</feature>
<sequence>MDILIFLILFPLIAALLMLVLPNGGLRDSIVKISAVVTAVASLYLFVTTYGNGLSFYTIGSELTGTLMIAIEVAIALFIIGISVKFKHYLIAVLVAIQTAAILYAENFAVSHAALSQELFLDEFSVIMALIIGIIGSLICVYAVGYMKSYQDHHKEIKDRRPLFFFLMFLFLSAMFGIVFSNHIVWLFLFWEITTLCSFLLIGYARDEIAWKNAFWALLLNTLGGVAFAFSIMFILLFSGNAEYIYLNNLIAAGPAVALIPAALIGFAGLTKSAQMPFSSWLVGAMIAPTPVSALLHSSTMVKAGVYVIVRFAPVFEGNLIGIMISLVGAFTFLFASAIAISQSNAKKVLAYSTIANLGLVVACAGIGTQEAVWAAILLIIFHAVAKSLLFLSVGSVEHKKHSRDIEDMSGLIATMPKIATMMLIGIAGMFLAPFGMLISKWATIHAFVNALPPFGMLLVAIIAYGSGITVFFWAKWMGKLIEVRTKSEPLKKEASGQEMTAIYALGGLTVITCLFFPLISSELIEPYLGEVYGTASHLLSLNNMIIMIMMLVLIVLLPLSLLHFGKGRTIKQQYMCARPTGADMSFSGSMGIKKDLEMSNYYLEEYFGEEKIAKAGNLLTIIIIAILFILAAMILSGMVMFI</sequence>
<feature type="domain" description="NADH-Ubiquinone oxidoreductase (complex I) chain 5 N-terminal" evidence="7">
    <location>
        <begin position="111"/>
        <end position="151"/>
    </location>
</feature>
<evidence type="ECO:0000259" key="7">
    <source>
        <dbReference type="Pfam" id="PF00662"/>
    </source>
</evidence>
<feature type="transmembrane region" description="Helical" evidence="5">
    <location>
        <begin position="455"/>
        <end position="475"/>
    </location>
</feature>
<dbReference type="InterPro" id="IPR001516">
    <property type="entry name" value="Proton_antipo_N"/>
</dbReference>
<feature type="transmembrane region" description="Helical" evidence="5">
    <location>
        <begin position="163"/>
        <end position="180"/>
    </location>
</feature>
<dbReference type="Pfam" id="PF00361">
    <property type="entry name" value="Proton_antipo_M"/>
    <property type="match status" value="1"/>
</dbReference>
<keyword evidence="9" id="KW-1185">Reference proteome</keyword>
<feature type="domain" description="NADH:quinone oxidoreductase/Mrp antiporter transmembrane" evidence="6">
    <location>
        <begin position="181"/>
        <end position="460"/>
    </location>
</feature>
<evidence type="ECO:0000313" key="8">
    <source>
        <dbReference type="EMBL" id="WOF15806.1"/>
    </source>
</evidence>
<feature type="transmembrane region" description="Helical" evidence="5">
    <location>
        <begin position="216"/>
        <end position="238"/>
    </location>
</feature>
<dbReference type="KEGG" id="mefw:F1737_03405"/>
<evidence type="ECO:0000259" key="6">
    <source>
        <dbReference type="Pfam" id="PF00361"/>
    </source>
</evidence>
<dbReference type="Pfam" id="PF00662">
    <property type="entry name" value="Proton_antipo_N"/>
    <property type="match status" value="1"/>
</dbReference>
<feature type="transmembrane region" description="Helical" evidence="5">
    <location>
        <begin position="33"/>
        <end position="51"/>
    </location>
</feature>
<evidence type="ECO:0000256" key="3">
    <source>
        <dbReference type="ARBA" id="ARBA00022989"/>
    </source>
</evidence>
<dbReference type="EMBL" id="CP043875">
    <property type="protein sequence ID" value="WOF15806.1"/>
    <property type="molecule type" value="Genomic_DNA"/>
</dbReference>
<name>A0AA97I3E5_9EURY</name>
<evidence type="ECO:0000256" key="1">
    <source>
        <dbReference type="ARBA" id="ARBA00004141"/>
    </source>
</evidence>
<proteinExistence type="predicted"/>
<reference evidence="8 9" key="1">
    <citation type="submission" date="2019-09" db="EMBL/GenBank/DDBJ databases">
        <title>The complete genome of Methanoplanus sp. FWC-SCC4.</title>
        <authorList>
            <person name="Chen S.-C."/>
            <person name="Zhou Y.-Z."/>
            <person name="Lai M.-C."/>
        </authorList>
    </citation>
    <scope>NUCLEOTIDE SEQUENCE [LARGE SCALE GENOMIC DNA]</scope>
    <source>
        <strain evidence="8 9">FWC-SCC4</strain>
    </source>
</reference>
<dbReference type="AlphaFoldDB" id="A0AA97I3E5"/>
<evidence type="ECO:0000256" key="2">
    <source>
        <dbReference type="ARBA" id="ARBA00022692"/>
    </source>
</evidence>
<dbReference type="InterPro" id="IPR001750">
    <property type="entry name" value="ND/Mrp_TM"/>
</dbReference>
<keyword evidence="3 5" id="KW-1133">Transmembrane helix</keyword>
<dbReference type="PANTHER" id="PTHR43373">
    <property type="entry name" value="NA(+)/H(+) ANTIPORTER SUBUNIT"/>
    <property type="match status" value="1"/>
</dbReference>
<feature type="transmembrane region" description="Helical" evidence="5">
    <location>
        <begin position="125"/>
        <end position="143"/>
    </location>
</feature>
<comment type="subcellular location">
    <subcellularLocation>
        <location evidence="1">Membrane</location>
        <topology evidence="1">Multi-pass membrane protein</topology>
    </subcellularLocation>
</comment>
<feature type="transmembrane region" description="Helical" evidence="5">
    <location>
        <begin position="374"/>
        <end position="398"/>
    </location>
</feature>
<feature type="transmembrane region" description="Helical" evidence="5">
    <location>
        <begin position="244"/>
        <end position="269"/>
    </location>
</feature>
<dbReference type="GO" id="GO:0016020">
    <property type="term" value="C:membrane"/>
    <property type="evidence" value="ECO:0007669"/>
    <property type="project" value="UniProtKB-SubCell"/>
</dbReference>
<evidence type="ECO:0000256" key="5">
    <source>
        <dbReference type="SAM" id="Phobius"/>
    </source>
</evidence>
<dbReference type="PRINTS" id="PR01434">
    <property type="entry name" value="NADHDHGNASE5"/>
</dbReference>
<dbReference type="RefSeq" id="WP_317137379.1">
    <property type="nucleotide sequence ID" value="NZ_CP043875.1"/>
</dbReference>
<feature type="transmembrane region" description="Helical" evidence="5">
    <location>
        <begin position="545"/>
        <end position="566"/>
    </location>
</feature>
<feature type="transmembrane region" description="Helical" evidence="5">
    <location>
        <begin position="186"/>
        <end position="204"/>
    </location>
</feature>